<evidence type="ECO:0000313" key="2">
    <source>
        <dbReference type="EMBL" id="KAK8522066.1"/>
    </source>
</evidence>
<organism evidence="2 3">
    <name type="scientific">Hibiscus sabdariffa</name>
    <name type="common">roselle</name>
    <dbReference type="NCBI Taxonomy" id="183260"/>
    <lineage>
        <taxon>Eukaryota</taxon>
        <taxon>Viridiplantae</taxon>
        <taxon>Streptophyta</taxon>
        <taxon>Embryophyta</taxon>
        <taxon>Tracheophyta</taxon>
        <taxon>Spermatophyta</taxon>
        <taxon>Magnoliopsida</taxon>
        <taxon>eudicotyledons</taxon>
        <taxon>Gunneridae</taxon>
        <taxon>Pentapetalae</taxon>
        <taxon>rosids</taxon>
        <taxon>malvids</taxon>
        <taxon>Malvales</taxon>
        <taxon>Malvaceae</taxon>
        <taxon>Malvoideae</taxon>
        <taxon>Hibiscus</taxon>
    </lineage>
</organism>
<comment type="caution">
    <text evidence="2">The sequence shown here is derived from an EMBL/GenBank/DDBJ whole genome shotgun (WGS) entry which is preliminary data.</text>
</comment>
<feature type="region of interest" description="Disordered" evidence="1">
    <location>
        <begin position="15"/>
        <end position="86"/>
    </location>
</feature>
<gene>
    <name evidence="2" type="ORF">V6N12_066636</name>
</gene>
<evidence type="ECO:0000313" key="3">
    <source>
        <dbReference type="Proteomes" id="UP001472677"/>
    </source>
</evidence>
<keyword evidence="3" id="KW-1185">Reference proteome</keyword>
<sequence>MVLDWPSPLQFQRRQAIPTMARRPGVDSEPITANRKRAESVTYLVTSSPESRKNEGKQTTSCLKSDQMGGERNKKHRLDRLASPIF</sequence>
<name>A0ABR2CSE5_9ROSI</name>
<dbReference type="Proteomes" id="UP001472677">
    <property type="component" value="Unassembled WGS sequence"/>
</dbReference>
<proteinExistence type="predicted"/>
<reference evidence="2 3" key="1">
    <citation type="journal article" date="2024" name="G3 (Bethesda)">
        <title>Genome assembly of Hibiscus sabdariffa L. provides insights into metabolisms of medicinal natural products.</title>
        <authorList>
            <person name="Kim T."/>
        </authorList>
    </citation>
    <scope>NUCLEOTIDE SEQUENCE [LARGE SCALE GENOMIC DNA]</scope>
    <source>
        <strain evidence="2">TK-2024</strain>
        <tissue evidence="2">Old leaves</tissue>
    </source>
</reference>
<dbReference type="EMBL" id="JBBPBM010000046">
    <property type="protein sequence ID" value="KAK8522066.1"/>
    <property type="molecule type" value="Genomic_DNA"/>
</dbReference>
<accession>A0ABR2CSE5</accession>
<evidence type="ECO:0000256" key="1">
    <source>
        <dbReference type="SAM" id="MobiDB-lite"/>
    </source>
</evidence>
<protein>
    <submittedName>
        <fullName evidence="2">Uncharacterized protein</fullName>
    </submittedName>
</protein>